<dbReference type="AlphaFoldDB" id="A0ABC9QUY2"/>
<protein>
    <submittedName>
        <fullName evidence="1">Uncharacterized protein</fullName>
    </submittedName>
</protein>
<comment type="caution">
    <text evidence="1">The sequence shown here is derived from an EMBL/GenBank/DDBJ whole genome shotgun (WGS) entry which is preliminary data.</text>
</comment>
<evidence type="ECO:0000313" key="2">
    <source>
        <dbReference type="Proteomes" id="UP000006976"/>
    </source>
</evidence>
<sequence length="43" mass="5046">MEKNRINDYRPTTGVISEIIHSLDLMQWINFDSQLNIKNIQGV</sequence>
<accession>A0ABC9QUY2</accession>
<dbReference type="Proteomes" id="UP000006976">
    <property type="component" value="Unassembled WGS sequence"/>
</dbReference>
<organism evidence="1 2">
    <name type="scientific">Bacillus mycoides</name>
    <dbReference type="NCBI Taxonomy" id="1405"/>
    <lineage>
        <taxon>Bacteria</taxon>
        <taxon>Bacillati</taxon>
        <taxon>Bacillota</taxon>
        <taxon>Bacilli</taxon>
        <taxon>Bacillales</taxon>
        <taxon>Bacillaceae</taxon>
        <taxon>Bacillus</taxon>
        <taxon>Bacillus cereus group</taxon>
    </lineage>
</organism>
<evidence type="ECO:0000313" key="1">
    <source>
        <dbReference type="EMBL" id="EJR29982.1"/>
    </source>
</evidence>
<name>A0ABC9QUY2_BACMY</name>
<dbReference type="EMBL" id="AHEV01000051">
    <property type="protein sequence ID" value="EJR29982.1"/>
    <property type="molecule type" value="Genomic_DNA"/>
</dbReference>
<gene>
    <name evidence="1" type="ORF">III_05751</name>
</gene>
<reference evidence="1 2" key="1">
    <citation type="submission" date="2012-04" db="EMBL/GenBank/DDBJ databases">
        <title>The Genome Sequence of Bacillus cereus VD078.</title>
        <authorList>
            <consortium name="The Broad Institute Genome Sequencing Platform"/>
            <consortium name="The Broad Institute Genome Sequencing Center for Infectious Disease"/>
            <person name="Feldgarden M."/>
            <person name="Van der Auwera G.A."/>
            <person name="Mahillon J."/>
            <person name="Duprez V."/>
            <person name="Timmery S."/>
            <person name="Mattelet C."/>
            <person name="Dierick K."/>
            <person name="Sun M."/>
            <person name="Yu Z."/>
            <person name="Zhu L."/>
            <person name="Hu X."/>
            <person name="Shank E.B."/>
            <person name="Swiecicka I."/>
            <person name="Hansen B.M."/>
            <person name="Andrup L."/>
            <person name="Young S.K."/>
            <person name="Zeng Q."/>
            <person name="Gargeya S."/>
            <person name="Fitzgerald M."/>
            <person name="Haas B."/>
            <person name="Abouelleil A."/>
            <person name="Alvarado L."/>
            <person name="Arachchi H.M."/>
            <person name="Berlin A."/>
            <person name="Chapman S.B."/>
            <person name="Goldberg J."/>
            <person name="Griggs A."/>
            <person name="Gujja S."/>
            <person name="Hansen M."/>
            <person name="Howarth C."/>
            <person name="Imamovic A."/>
            <person name="Larimer J."/>
            <person name="McCowen C."/>
            <person name="Montmayeur A."/>
            <person name="Murphy C."/>
            <person name="Neiman D."/>
            <person name="Pearson M."/>
            <person name="Priest M."/>
            <person name="Roberts A."/>
            <person name="Saif S."/>
            <person name="Shea T."/>
            <person name="Sisk P."/>
            <person name="Sykes S."/>
            <person name="Wortman J."/>
            <person name="Nusbaum C."/>
            <person name="Birren B."/>
        </authorList>
    </citation>
    <scope>NUCLEOTIDE SEQUENCE [LARGE SCALE GENOMIC DNA]</scope>
    <source>
        <strain evidence="1 2">VD078</strain>
    </source>
</reference>
<proteinExistence type="predicted"/>